<sequence>MKPIVPIYLLSGFLGSGKTTLLNQLLDYYVESGQKPALIMNEIGDINVDGQLIGSEVPMAELLSGCICCTISGDLGVTLLELCREYKPDVIVIESTGVANPMEIMDSITEASLFTETELRLVVTVVDTPYLLELARGPKGKTFRLMHEQIRCAGWLILNKIDQMTEDDLKEAERLVRSWNPHSPMRATIQCRGSLDFLFAYIASAGFEQHEAGKTDFYTEDGEEESGPGGEEKHDCGQHHHKLEETDKCAHRHSSYDHVMVYTHYFNKKVGKESFLEMIRQLPKEVYRAKGIVTFSGEVRPVLFQYAFRELDFLAIRPRTEVPNSAVFIGEHFSADQLTLALAALENVFNTENVDETTAR</sequence>
<dbReference type="GO" id="GO:0000166">
    <property type="term" value="F:nucleotide binding"/>
    <property type="evidence" value="ECO:0007669"/>
    <property type="project" value="UniProtKB-KW"/>
</dbReference>
<organism evidence="9 10">
    <name type="scientific">Paenibacillus beijingensis</name>
    <dbReference type="NCBI Taxonomy" id="1126833"/>
    <lineage>
        <taxon>Bacteria</taxon>
        <taxon>Bacillati</taxon>
        <taxon>Bacillota</taxon>
        <taxon>Bacilli</taxon>
        <taxon>Bacillales</taxon>
        <taxon>Paenibacillaceae</taxon>
        <taxon>Paenibacillus</taxon>
    </lineage>
</organism>
<feature type="domain" description="CobW/HypB/UreG nucleotide-binding" evidence="7">
    <location>
        <begin position="6"/>
        <end position="185"/>
    </location>
</feature>
<dbReference type="KEGG" id="pbj:VN24_18810"/>
<dbReference type="STRING" id="1126833.VN24_18810"/>
<evidence type="ECO:0000256" key="1">
    <source>
        <dbReference type="ARBA" id="ARBA00022741"/>
    </source>
</evidence>
<dbReference type="AlphaFoldDB" id="A0A0D5NLV5"/>
<dbReference type="InterPro" id="IPR003495">
    <property type="entry name" value="CobW/HypB/UreG_nucleotide-bd"/>
</dbReference>
<dbReference type="InterPro" id="IPR036627">
    <property type="entry name" value="CobW-likC_sf"/>
</dbReference>
<evidence type="ECO:0000256" key="3">
    <source>
        <dbReference type="ARBA" id="ARBA00023186"/>
    </source>
</evidence>
<dbReference type="GO" id="GO:0005737">
    <property type="term" value="C:cytoplasm"/>
    <property type="evidence" value="ECO:0007669"/>
    <property type="project" value="TreeGrafter"/>
</dbReference>
<comment type="catalytic activity">
    <reaction evidence="5">
        <text>GTP + H2O = GDP + phosphate + H(+)</text>
        <dbReference type="Rhea" id="RHEA:19669"/>
        <dbReference type="ChEBI" id="CHEBI:15377"/>
        <dbReference type="ChEBI" id="CHEBI:15378"/>
        <dbReference type="ChEBI" id="CHEBI:37565"/>
        <dbReference type="ChEBI" id="CHEBI:43474"/>
        <dbReference type="ChEBI" id="CHEBI:58189"/>
    </reaction>
    <physiologicalReaction direction="left-to-right" evidence="5">
        <dbReference type="Rhea" id="RHEA:19670"/>
    </physiologicalReaction>
</comment>
<dbReference type="GO" id="GO:0016787">
    <property type="term" value="F:hydrolase activity"/>
    <property type="evidence" value="ECO:0007669"/>
    <property type="project" value="UniProtKB-KW"/>
</dbReference>
<dbReference type="Gene3D" id="3.30.1220.10">
    <property type="entry name" value="CobW-like, C-terminal domain"/>
    <property type="match status" value="1"/>
</dbReference>
<gene>
    <name evidence="9" type="ORF">VN24_18810</name>
</gene>
<keyword evidence="10" id="KW-1185">Reference proteome</keyword>
<dbReference type="EMBL" id="CP011058">
    <property type="protein sequence ID" value="AJY76236.1"/>
    <property type="molecule type" value="Genomic_DNA"/>
</dbReference>
<evidence type="ECO:0008006" key="11">
    <source>
        <dbReference type="Google" id="ProtNLM"/>
    </source>
</evidence>
<proteinExistence type="inferred from homology"/>
<reference evidence="9 10" key="1">
    <citation type="journal article" date="2015" name="J. Biotechnol.">
        <title>Complete genome sequence of Paenibacillus beijingensis 7188(T) (=DSM 24997(T)), a novel rhizobacterium from jujube garden soil.</title>
        <authorList>
            <person name="Kwak Y."/>
            <person name="Shin J.H."/>
        </authorList>
    </citation>
    <scope>NUCLEOTIDE SEQUENCE [LARGE SCALE GENOMIC DNA]</scope>
    <source>
        <strain evidence="9 10">DSM 24997</strain>
    </source>
</reference>
<accession>A0A0D5NLV5</accession>
<dbReference type="SUPFAM" id="SSF90002">
    <property type="entry name" value="Hypothetical protein YjiA, C-terminal domain"/>
    <property type="match status" value="1"/>
</dbReference>
<evidence type="ECO:0000313" key="9">
    <source>
        <dbReference type="EMBL" id="AJY76236.1"/>
    </source>
</evidence>
<dbReference type="Proteomes" id="UP000032633">
    <property type="component" value="Chromosome"/>
</dbReference>
<dbReference type="OrthoDB" id="9808822at2"/>
<dbReference type="Pfam" id="PF07683">
    <property type="entry name" value="CobW_C"/>
    <property type="match status" value="1"/>
</dbReference>
<name>A0A0D5NLV5_9BACL</name>
<reference evidence="10" key="2">
    <citation type="submission" date="2015-03" db="EMBL/GenBank/DDBJ databases">
        <title>Genome sequence of Paenibacillus beijingensis strain DSM 24997T.</title>
        <authorList>
            <person name="Kwak Y."/>
            <person name="Shin J.-H."/>
        </authorList>
    </citation>
    <scope>NUCLEOTIDE SEQUENCE [LARGE SCALE GENOMIC DNA]</scope>
    <source>
        <strain evidence="10">DSM 24997</strain>
    </source>
</reference>
<dbReference type="RefSeq" id="WP_045671664.1">
    <property type="nucleotide sequence ID" value="NZ_CP011058.1"/>
</dbReference>
<protein>
    <recommendedName>
        <fullName evidence="11">Cobalamin biosynthesis protein</fullName>
    </recommendedName>
</protein>
<dbReference type="Pfam" id="PF02492">
    <property type="entry name" value="cobW"/>
    <property type="match status" value="1"/>
</dbReference>
<evidence type="ECO:0000256" key="6">
    <source>
        <dbReference type="SAM" id="MobiDB-lite"/>
    </source>
</evidence>
<dbReference type="PANTHER" id="PTHR13748">
    <property type="entry name" value="COBW-RELATED"/>
    <property type="match status" value="1"/>
</dbReference>
<dbReference type="SUPFAM" id="SSF52540">
    <property type="entry name" value="P-loop containing nucleoside triphosphate hydrolases"/>
    <property type="match status" value="1"/>
</dbReference>
<evidence type="ECO:0000256" key="2">
    <source>
        <dbReference type="ARBA" id="ARBA00022801"/>
    </source>
</evidence>
<evidence type="ECO:0000313" key="10">
    <source>
        <dbReference type="Proteomes" id="UP000032633"/>
    </source>
</evidence>
<dbReference type="PANTHER" id="PTHR13748:SF62">
    <property type="entry name" value="COBW DOMAIN-CONTAINING PROTEIN"/>
    <property type="match status" value="1"/>
</dbReference>
<dbReference type="InterPro" id="IPR011629">
    <property type="entry name" value="CobW-like_C"/>
</dbReference>
<dbReference type="Gene3D" id="3.40.50.300">
    <property type="entry name" value="P-loop containing nucleotide triphosphate hydrolases"/>
    <property type="match status" value="1"/>
</dbReference>
<comment type="similarity">
    <text evidence="4">Belongs to the SIMIBI class G3E GTPase family. ZNG1 subfamily.</text>
</comment>
<dbReference type="PATRIC" id="fig|1126833.4.peg.4139"/>
<feature type="domain" description="CobW C-terminal" evidence="8">
    <location>
        <begin position="272"/>
        <end position="344"/>
    </location>
</feature>
<feature type="region of interest" description="Disordered" evidence="6">
    <location>
        <begin position="218"/>
        <end position="239"/>
    </location>
</feature>
<dbReference type="CDD" id="cd03112">
    <property type="entry name" value="CobW-like"/>
    <property type="match status" value="1"/>
</dbReference>
<evidence type="ECO:0000256" key="4">
    <source>
        <dbReference type="ARBA" id="ARBA00034320"/>
    </source>
</evidence>
<keyword evidence="2" id="KW-0378">Hydrolase</keyword>
<dbReference type="InterPro" id="IPR051316">
    <property type="entry name" value="Zinc-reg_GTPase_activator"/>
</dbReference>
<feature type="compositionally biased region" description="Basic and acidic residues" evidence="6">
    <location>
        <begin position="230"/>
        <end position="239"/>
    </location>
</feature>
<dbReference type="HOGENOM" id="CLU_017452_1_4_9"/>
<keyword evidence="3" id="KW-0143">Chaperone</keyword>
<dbReference type="InterPro" id="IPR027417">
    <property type="entry name" value="P-loop_NTPase"/>
</dbReference>
<keyword evidence="1" id="KW-0547">Nucleotide-binding</keyword>
<evidence type="ECO:0000256" key="5">
    <source>
        <dbReference type="ARBA" id="ARBA00049117"/>
    </source>
</evidence>
<evidence type="ECO:0000259" key="7">
    <source>
        <dbReference type="Pfam" id="PF02492"/>
    </source>
</evidence>
<evidence type="ECO:0000259" key="8">
    <source>
        <dbReference type="Pfam" id="PF07683"/>
    </source>
</evidence>